<dbReference type="Proteomes" id="UP000293289">
    <property type="component" value="Unassembled WGS sequence"/>
</dbReference>
<evidence type="ECO:0000313" key="3">
    <source>
        <dbReference type="EMBL" id="RZS63633.1"/>
    </source>
</evidence>
<evidence type="ECO:0000256" key="1">
    <source>
        <dbReference type="SAM" id="Phobius"/>
    </source>
</evidence>
<dbReference type="EMBL" id="SGWY01000004">
    <property type="protein sequence ID" value="RZS63633.1"/>
    <property type="molecule type" value="Genomic_DNA"/>
</dbReference>
<feature type="transmembrane region" description="Helical" evidence="1">
    <location>
        <begin position="109"/>
        <end position="130"/>
    </location>
</feature>
<evidence type="ECO:0000313" key="4">
    <source>
        <dbReference type="Proteomes" id="UP000293289"/>
    </source>
</evidence>
<dbReference type="AlphaFoldDB" id="A0A4Q7M8Y0"/>
<feature type="domain" description="DUF7144" evidence="2">
    <location>
        <begin position="14"/>
        <end position="130"/>
    </location>
</feature>
<feature type="transmembrane region" description="Helical" evidence="1">
    <location>
        <begin position="83"/>
        <end position="103"/>
    </location>
</feature>
<dbReference type="Pfam" id="PF23636">
    <property type="entry name" value="DUF7144"/>
    <property type="match status" value="1"/>
</dbReference>
<dbReference type="OrthoDB" id="4947602at2"/>
<keyword evidence="1" id="KW-0812">Transmembrane</keyword>
<keyword evidence="1" id="KW-0472">Membrane</keyword>
<accession>A0A4Q7M8Y0</accession>
<keyword evidence="1" id="KW-1133">Transmembrane helix</keyword>
<keyword evidence="4" id="KW-1185">Reference proteome</keyword>
<feature type="transmembrane region" description="Helical" evidence="1">
    <location>
        <begin position="50"/>
        <end position="71"/>
    </location>
</feature>
<name>A0A4Q7M8Y0_9MICO</name>
<dbReference type="InterPro" id="IPR055568">
    <property type="entry name" value="DUF7144"/>
</dbReference>
<proteinExistence type="predicted"/>
<gene>
    <name evidence="3" type="ORF">EV187_3542</name>
</gene>
<sequence>MSDEATGLRPPKRVIVVVVLAYISGVFDIVAGVVLILLRYDDSVRASGNAFPVTLWGAGMILIGLLTIAMASGLTRGRNIARIFVTALVALSTIVDLIDIIAAPGDGGAWWSFGIGAVVTALIILALWAGRSAEFFRRARTLPAA</sequence>
<evidence type="ECO:0000259" key="2">
    <source>
        <dbReference type="Pfam" id="PF23636"/>
    </source>
</evidence>
<organism evidence="3 4">
    <name type="scientific">Agromyces ramosus</name>
    <dbReference type="NCBI Taxonomy" id="33879"/>
    <lineage>
        <taxon>Bacteria</taxon>
        <taxon>Bacillati</taxon>
        <taxon>Actinomycetota</taxon>
        <taxon>Actinomycetes</taxon>
        <taxon>Micrococcales</taxon>
        <taxon>Microbacteriaceae</taxon>
        <taxon>Agromyces</taxon>
    </lineage>
</organism>
<protein>
    <recommendedName>
        <fullName evidence="2">DUF7144 domain-containing protein</fullName>
    </recommendedName>
</protein>
<feature type="transmembrane region" description="Helical" evidence="1">
    <location>
        <begin position="14"/>
        <end position="38"/>
    </location>
</feature>
<comment type="caution">
    <text evidence="3">The sequence shown here is derived from an EMBL/GenBank/DDBJ whole genome shotgun (WGS) entry which is preliminary data.</text>
</comment>
<reference evidence="3 4" key="1">
    <citation type="submission" date="2019-02" db="EMBL/GenBank/DDBJ databases">
        <title>Genomic Encyclopedia of Type Strains, Phase IV (KMG-IV): sequencing the most valuable type-strain genomes for metagenomic binning, comparative biology and taxonomic classification.</title>
        <authorList>
            <person name="Goeker M."/>
        </authorList>
    </citation>
    <scope>NUCLEOTIDE SEQUENCE [LARGE SCALE GENOMIC DNA]</scope>
    <source>
        <strain evidence="3 4">DSM 43045</strain>
    </source>
</reference>
<dbReference type="RefSeq" id="WP_130354364.1">
    <property type="nucleotide sequence ID" value="NZ_SGWY01000004.1"/>
</dbReference>